<dbReference type="EMBL" id="GL883107">
    <property type="protein sequence ID" value="EGG06591.1"/>
    <property type="molecule type" value="Genomic_DNA"/>
</dbReference>
<evidence type="ECO:0000313" key="1">
    <source>
        <dbReference type="EMBL" id="EGG06591.1"/>
    </source>
</evidence>
<dbReference type="InParanoid" id="F4RLS9"/>
<evidence type="ECO:0000313" key="2">
    <source>
        <dbReference type="Proteomes" id="UP000001072"/>
    </source>
</evidence>
<accession>F4RLS9</accession>
<keyword evidence="2" id="KW-1185">Reference proteome</keyword>
<protein>
    <submittedName>
        <fullName evidence="1">Uncharacterized protein</fullName>
    </submittedName>
</protein>
<dbReference type="GeneID" id="18931958"/>
<dbReference type="AlphaFoldDB" id="F4RLS9"/>
<dbReference type="VEuPathDB" id="FungiDB:MELLADRAFT_71885"/>
<dbReference type="Proteomes" id="UP000001072">
    <property type="component" value="Unassembled WGS sequence"/>
</dbReference>
<gene>
    <name evidence="1" type="ORF">MELLADRAFT_71885</name>
</gene>
<sequence length="83" mass="9903">MIIASDRRNNYRKVDLNLIPNQLEFIELDHQDVKLWDEILSKFNSNPTWLPGLQRFKFNKSDWDRESIIKTSLDFNSVTHLSP</sequence>
<dbReference type="KEGG" id="mlr:MELLADRAFT_71885"/>
<proteinExistence type="predicted"/>
<dbReference type="RefSeq" id="XP_007410031.1">
    <property type="nucleotide sequence ID" value="XM_007409969.1"/>
</dbReference>
<organism evidence="2">
    <name type="scientific">Melampsora larici-populina (strain 98AG31 / pathotype 3-4-7)</name>
    <name type="common">Poplar leaf rust fungus</name>
    <dbReference type="NCBI Taxonomy" id="747676"/>
    <lineage>
        <taxon>Eukaryota</taxon>
        <taxon>Fungi</taxon>
        <taxon>Dikarya</taxon>
        <taxon>Basidiomycota</taxon>
        <taxon>Pucciniomycotina</taxon>
        <taxon>Pucciniomycetes</taxon>
        <taxon>Pucciniales</taxon>
        <taxon>Melampsoraceae</taxon>
        <taxon>Melampsora</taxon>
    </lineage>
</organism>
<name>F4RLS9_MELLP</name>
<dbReference type="HOGENOM" id="CLU_2543047_0_0_1"/>
<reference evidence="2" key="1">
    <citation type="journal article" date="2011" name="Proc. Natl. Acad. Sci. U.S.A.">
        <title>Obligate biotrophy features unraveled by the genomic analysis of rust fungi.</title>
        <authorList>
            <person name="Duplessis S."/>
            <person name="Cuomo C.A."/>
            <person name="Lin Y.-C."/>
            <person name="Aerts A."/>
            <person name="Tisserant E."/>
            <person name="Veneault-Fourrey C."/>
            <person name="Joly D.L."/>
            <person name="Hacquard S."/>
            <person name="Amselem J."/>
            <person name="Cantarel B.L."/>
            <person name="Chiu R."/>
            <person name="Coutinho P.M."/>
            <person name="Feau N."/>
            <person name="Field M."/>
            <person name="Frey P."/>
            <person name="Gelhaye E."/>
            <person name="Goldberg J."/>
            <person name="Grabherr M.G."/>
            <person name="Kodira C.D."/>
            <person name="Kohler A."/>
            <person name="Kuees U."/>
            <person name="Lindquist E.A."/>
            <person name="Lucas S.M."/>
            <person name="Mago R."/>
            <person name="Mauceli E."/>
            <person name="Morin E."/>
            <person name="Murat C."/>
            <person name="Pangilinan J.L."/>
            <person name="Park R."/>
            <person name="Pearson M."/>
            <person name="Quesneville H."/>
            <person name="Rouhier N."/>
            <person name="Sakthikumar S."/>
            <person name="Salamov A.A."/>
            <person name="Schmutz J."/>
            <person name="Selles B."/>
            <person name="Shapiro H."/>
            <person name="Tanguay P."/>
            <person name="Tuskan G.A."/>
            <person name="Henrissat B."/>
            <person name="Van de Peer Y."/>
            <person name="Rouze P."/>
            <person name="Ellis J.G."/>
            <person name="Dodds P.N."/>
            <person name="Schein J.E."/>
            <person name="Zhong S."/>
            <person name="Hamelin R.C."/>
            <person name="Grigoriev I.V."/>
            <person name="Szabo L.J."/>
            <person name="Martin F."/>
        </authorList>
    </citation>
    <scope>NUCLEOTIDE SEQUENCE [LARGE SCALE GENOMIC DNA]</scope>
    <source>
        <strain evidence="2">98AG31 / pathotype 3-4-7</strain>
    </source>
</reference>